<evidence type="ECO:0000256" key="1">
    <source>
        <dbReference type="ARBA" id="ARBA00022728"/>
    </source>
</evidence>
<dbReference type="GO" id="GO:0071014">
    <property type="term" value="C:post-mRNA release spliceosomal complex"/>
    <property type="evidence" value="ECO:0007669"/>
    <property type="project" value="TreeGrafter"/>
</dbReference>
<keyword evidence="1" id="KW-0747">Spliceosome</keyword>
<feature type="domain" description="Pre-mRNA-splicing factor SYF1 central HAT repeats" evidence="3">
    <location>
        <begin position="1"/>
        <end position="106"/>
    </location>
</feature>
<accession>A0A1B6L8X7</accession>
<keyword evidence="1" id="KW-0507">mRNA processing</keyword>
<keyword evidence="2" id="KW-0677">Repeat</keyword>
<dbReference type="AlphaFoldDB" id="A0A1B6L8X7"/>
<name>A0A1B6L8X7_9HEMI</name>
<organism evidence="4">
    <name type="scientific">Graphocephala atropunctata</name>
    <dbReference type="NCBI Taxonomy" id="36148"/>
    <lineage>
        <taxon>Eukaryota</taxon>
        <taxon>Metazoa</taxon>
        <taxon>Ecdysozoa</taxon>
        <taxon>Arthropoda</taxon>
        <taxon>Hexapoda</taxon>
        <taxon>Insecta</taxon>
        <taxon>Pterygota</taxon>
        <taxon>Neoptera</taxon>
        <taxon>Paraneoptera</taxon>
        <taxon>Hemiptera</taxon>
        <taxon>Auchenorrhyncha</taxon>
        <taxon>Membracoidea</taxon>
        <taxon>Cicadellidae</taxon>
        <taxon>Cicadellinae</taxon>
        <taxon>Cicadellini</taxon>
        <taxon>Graphocephala</taxon>
    </lineage>
</organism>
<reference evidence="4" key="1">
    <citation type="submission" date="2015-11" db="EMBL/GenBank/DDBJ databases">
        <title>De novo transcriptome assembly of four potential Pierce s Disease insect vectors from Arizona vineyards.</title>
        <authorList>
            <person name="Tassone E.E."/>
        </authorList>
    </citation>
    <scope>NUCLEOTIDE SEQUENCE</scope>
</reference>
<feature type="non-terminal residue" evidence="4">
    <location>
        <position position="1"/>
    </location>
</feature>
<dbReference type="Pfam" id="PF23220">
    <property type="entry name" value="HAT_Syf1_M"/>
    <property type="match status" value="1"/>
</dbReference>
<dbReference type="GO" id="GO:0071007">
    <property type="term" value="C:U2-type catalytic step 2 spliceosome"/>
    <property type="evidence" value="ECO:0007669"/>
    <property type="project" value="TreeGrafter"/>
</dbReference>
<keyword evidence="1" id="KW-0508">mRNA splicing</keyword>
<evidence type="ECO:0000259" key="3">
    <source>
        <dbReference type="Pfam" id="PF23220"/>
    </source>
</evidence>
<feature type="non-terminal residue" evidence="4">
    <location>
        <position position="202"/>
    </location>
</feature>
<evidence type="ECO:0000313" key="4">
    <source>
        <dbReference type="EMBL" id="JAT19984.1"/>
    </source>
</evidence>
<dbReference type="GO" id="GO:0000974">
    <property type="term" value="C:Prp19 complex"/>
    <property type="evidence" value="ECO:0007669"/>
    <property type="project" value="TreeGrafter"/>
</dbReference>
<sequence>EAIQTVTTVRDFTQVFDAYAQFEELSLGKVMEDTASKPNPTEEDDVELELRLARFEHLIERRLLLLNSVLLRQNPHNVHEWLKRVKLYEGKPHDIINTYTEAIQTVTTVRDFTQVFDAYAQFEELSLGKVMEDTASKPNPTEEDDVELELRLARFEHLIERRLLLLNSVLLRQNPHNVHEWLKRVKLYEGKPHDIINTYTEA</sequence>
<gene>
    <name evidence="4" type="ORF">g.38266</name>
</gene>
<dbReference type="PANTHER" id="PTHR11246">
    <property type="entry name" value="PRE-MRNA SPLICING FACTOR"/>
    <property type="match status" value="1"/>
</dbReference>
<dbReference type="PANTHER" id="PTHR11246:SF5">
    <property type="entry name" value="PRE-MRNA-SPLICING FACTOR SYF1"/>
    <property type="match status" value="1"/>
</dbReference>
<dbReference type="EMBL" id="GEBQ01019993">
    <property type="protein sequence ID" value="JAT19984.1"/>
    <property type="molecule type" value="Transcribed_RNA"/>
</dbReference>
<evidence type="ECO:0000256" key="2">
    <source>
        <dbReference type="ARBA" id="ARBA00022737"/>
    </source>
</evidence>
<protein>
    <recommendedName>
        <fullName evidence="3">Pre-mRNA-splicing factor SYF1 central HAT repeats domain-containing protein</fullName>
    </recommendedName>
</protein>
<dbReference type="InterPro" id="IPR056350">
    <property type="entry name" value="HAT_Syf1_central"/>
</dbReference>
<dbReference type="GO" id="GO:0000349">
    <property type="term" value="P:generation of catalytic spliceosome for first transesterification step"/>
    <property type="evidence" value="ECO:0007669"/>
    <property type="project" value="TreeGrafter"/>
</dbReference>
<dbReference type="InterPro" id="IPR045075">
    <property type="entry name" value="Syf1-like"/>
</dbReference>
<proteinExistence type="predicted"/>